<evidence type="ECO:0000256" key="1">
    <source>
        <dbReference type="ARBA" id="ARBA00006484"/>
    </source>
</evidence>
<comment type="caution">
    <text evidence="5">The sequence shown here is derived from an EMBL/GenBank/DDBJ whole genome shotgun (WGS) entry which is preliminary data.</text>
</comment>
<dbReference type="PRINTS" id="PR00080">
    <property type="entry name" value="SDRFAMILY"/>
</dbReference>
<dbReference type="Gene3D" id="3.40.50.720">
    <property type="entry name" value="NAD(P)-binding Rossmann-like Domain"/>
    <property type="match status" value="1"/>
</dbReference>
<dbReference type="InterPro" id="IPR057326">
    <property type="entry name" value="KR_dom"/>
</dbReference>
<name>A0A842JFX4_9ACTN</name>
<dbReference type="InterPro" id="IPR002347">
    <property type="entry name" value="SDR_fam"/>
</dbReference>
<evidence type="ECO:0000313" key="6">
    <source>
        <dbReference type="Proteomes" id="UP000587396"/>
    </source>
</evidence>
<dbReference type="AlphaFoldDB" id="A0A842JFX4"/>
<dbReference type="PANTHER" id="PTHR44196:SF2">
    <property type="entry name" value="SHORT-CHAIN DEHYDROGENASE-RELATED"/>
    <property type="match status" value="1"/>
</dbReference>
<dbReference type="GO" id="GO:0016020">
    <property type="term" value="C:membrane"/>
    <property type="evidence" value="ECO:0007669"/>
    <property type="project" value="TreeGrafter"/>
</dbReference>
<dbReference type="PRINTS" id="PR00081">
    <property type="entry name" value="GDHRDH"/>
</dbReference>
<proteinExistence type="inferred from homology"/>
<evidence type="ECO:0000313" key="5">
    <source>
        <dbReference type="EMBL" id="MBC2890547.1"/>
    </source>
</evidence>
<dbReference type="SMART" id="SM00822">
    <property type="entry name" value="PKS_KR"/>
    <property type="match status" value="1"/>
</dbReference>
<comment type="similarity">
    <text evidence="1 3">Belongs to the short-chain dehydrogenases/reductases (SDR) family.</text>
</comment>
<dbReference type="InterPro" id="IPR036291">
    <property type="entry name" value="NAD(P)-bd_dom_sf"/>
</dbReference>
<reference evidence="5 6" key="1">
    <citation type="submission" date="2020-08" db="EMBL/GenBank/DDBJ databases">
        <authorList>
            <person name="Liu C."/>
            <person name="Sun Q."/>
        </authorList>
    </citation>
    <scope>NUCLEOTIDE SEQUENCE [LARGE SCALE GENOMIC DNA]</scope>
    <source>
        <strain evidence="5 6">N22</strain>
    </source>
</reference>
<protein>
    <submittedName>
        <fullName evidence="5">SDR family oxidoreductase</fullName>
    </submittedName>
</protein>
<dbReference type="SUPFAM" id="SSF51735">
    <property type="entry name" value="NAD(P)-binding Rossmann-fold domains"/>
    <property type="match status" value="1"/>
</dbReference>
<dbReference type="EMBL" id="JACMSE010000015">
    <property type="protein sequence ID" value="MBC2890547.1"/>
    <property type="molecule type" value="Genomic_DNA"/>
</dbReference>
<keyword evidence="6" id="KW-1185">Reference proteome</keyword>
<feature type="domain" description="Ketoreductase" evidence="4">
    <location>
        <begin position="13"/>
        <end position="198"/>
    </location>
</feature>
<evidence type="ECO:0000259" key="4">
    <source>
        <dbReference type="SMART" id="SM00822"/>
    </source>
</evidence>
<accession>A0A842JFX4</accession>
<dbReference type="GO" id="GO:0016491">
    <property type="term" value="F:oxidoreductase activity"/>
    <property type="evidence" value="ECO:0007669"/>
    <property type="project" value="UniProtKB-KW"/>
</dbReference>
<dbReference type="PIRSF" id="PIRSF000126">
    <property type="entry name" value="11-beta-HSD1"/>
    <property type="match status" value="1"/>
</dbReference>
<keyword evidence="2" id="KW-0560">Oxidoreductase</keyword>
<evidence type="ECO:0000256" key="2">
    <source>
        <dbReference type="ARBA" id="ARBA00023002"/>
    </source>
</evidence>
<dbReference type="Proteomes" id="UP000587396">
    <property type="component" value="Unassembled WGS sequence"/>
</dbReference>
<dbReference type="Pfam" id="PF00106">
    <property type="entry name" value="adh_short"/>
    <property type="match status" value="1"/>
</dbReference>
<gene>
    <name evidence="5" type="ORF">H7313_14520</name>
</gene>
<organism evidence="5 6">
    <name type="scientific">Gordonibacter massiliensis</name>
    <name type="common">ex Traore et al. 2017</name>
    <dbReference type="NCBI Taxonomy" id="1841863"/>
    <lineage>
        <taxon>Bacteria</taxon>
        <taxon>Bacillati</taxon>
        <taxon>Actinomycetota</taxon>
        <taxon>Coriobacteriia</taxon>
        <taxon>Eggerthellales</taxon>
        <taxon>Eggerthellaceae</taxon>
        <taxon>Gordonibacter</taxon>
    </lineage>
</organism>
<evidence type="ECO:0000256" key="3">
    <source>
        <dbReference type="RuleBase" id="RU000363"/>
    </source>
</evidence>
<sequence length="270" mass="27839">MADAGAVKANGGRVALVTGASGGIGLELARLLAADGCDVVLVARSEERLRAAASELKGAYGVATQVVAQNLSDPGAAGRVKAAVDELGLKVDVLANNAGFGCDAPFVESDPARQRALMQVNVAAVVELCRAFAPGMVERGAGGILNVASMAGFMAGPFMSTYYASKAFVQTFTQGLHAELRLSGVHVTALCPGPVRTEFWNAADAGQTLLAHAAMGAPRVARAGLRALRWNKTLCVPGIVPKALVFATRLVPRSWMAYAAAALQLPKRKG</sequence>
<dbReference type="RefSeq" id="WP_185906226.1">
    <property type="nucleotide sequence ID" value="NZ_JACMSE010000015.1"/>
</dbReference>
<dbReference type="PANTHER" id="PTHR44196">
    <property type="entry name" value="DEHYDROGENASE/REDUCTASE SDR FAMILY MEMBER 7B"/>
    <property type="match status" value="1"/>
</dbReference>